<feature type="chain" id="PRO_5026832796" description="ZP domain-containing protein" evidence="1">
    <location>
        <begin position="26"/>
        <end position="331"/>
    </location>
</feature>
<dbReference type="AlphaFoldDB" id="A0A6J8APK4"/>
<dbReference type="EMBL" id="CACVKT020001654">
    <property type="protein sequence ID" value="CAC5370126.1"/>
    <property type="molecule type" value="Genomic_DNA"/>
</dbReference>
<evidence type="ECO:0000313" key="2">
    <source>
        <dbReference type="EMBL" id="CAC5370126.1"/>
    </source>
</evidence>
<evidence type="ECO:0000256" key="1">
    <source>
        <dbReference type="SAM" id="SignalP"/>
    </source>
</evidence>
<proteinExistence type="predicted"/>
<organism evidence="2 3">
    <name type="scientific">Mytilus coruscus</name>
    <name type="common">Sea mussel</name>
    <dbReference type="NCBI Taxonomy" id="42192"/>
    <lineage>
        <taxon>Eukaryota</taxon>
        <taxon>Metazoa</taxon>
        <taxon>Spiralia</taxon>
        <taxon>Lophotrochozoa</taxon>
        <taxon>Mollusca</taxon>
        <taxon>Bivalvia</taxon>
        <taxon>Autobranchia</taxon>
        <taxon>Pteriomorphia</taxon>
        <taxon>Mytilida</taxon>
        <taxon>Mytiloidea</taxon>
        <taxon>Mytilidae</taxon>
        <taxon>Mytilinae</taxon>
        <taxon>Mytilus</taxon>
    </lineage>
</organism>
<evidence type="ECO:0000313" key="3">
    <source>
        <dbReference type="Proteomes" id="UP000507470"/>
    </source>
</evidence>
<gene>
    <name evidence="2" type="ORF">MCOR_9080</name>
</gene>
<keyword evidence="1" id="KW-0732">Signal</keyword>
<reference evidence="2 3" key="1">
    <citation type="submission" date="2020-06" db="EMBL/GenBank/DDBJ databases">
        <authorList>
            <person name="Li R."/>
            <person name="Bekaert M."/>
        </authorList>
    </citation>
    <scope>NUCLEOTIDE SEQUENCE [LARGE SCALE GENOMIC DNA]</scope>
    <source>
        <strain evidence="3">wild</strain>
    </source>
</reference>
<evidence type="ECO:0008006" key="4">
    <source>
        <dbReference type="Google" id="ProtNLM"/>
    </source>
</evidence>
<accession>A0A6J8APK4</accession>
<feature type="signal peptide" evidence="1">
    <location>
        <begin position="1"/>
        <end position="25"/>
    </location>
</feature>
<keyword evidence="3" id="KW-1185">Reference proteome</keyword>
<name>A0A6J8APK4_MYTCO</name>
<sequence length="331" mass="36992">MSSNVLIHVLFHFTVFLEIISESKHIDDQVTYDYLCLAACGKNGVELAQTIDFSHIAIATGTGQNRKYCKPKDKTLTPCTKPQNPNSLTVLYEEETKDSIIGGKTVAIYKLTCLYHPVNITSKSTVFTANKEPSTTNVQDHQLPQSFSLQLSNGIVNVSEATQLKIGDKLLLQMIGTDVAISPIICYAYPENDKKKNVTIWKLHTEHQGEANCVNEDSAIIETPKWKKIAAQRPSIQINMFAFRFITSVRVAIECMATVCAKDDHVHCPETCVDTSRRRRSFHIVGKNSSSHIRSSSVSFAVTDDKSLDNSSSGSFTFIYWFILFSILLDR</sequence>
<protein>
    <recommendedName>
        <fullName evidence="4">ZP domain-containing protein</fullName>
    </recommendedName>
</protein>
<dbReference type="Proteomes" id="UP000507470">
    <property type="component" value="Unassembled WGS sequence"/>
</dbReference>